<dbReference type="InterPro" id="IPR015943">
    <property type="entry name" value="WD40/YVTN_repeat-like_dom_sf"/>
</dbReference>
<dbReference type="KEGG" id="hir:HETIRDRAFT_388317"/>
<dbReference type="AlphaFoldDB" id="W4JYQ5"/>
<dbReference type="InParanoid" id="W4JYQ5"/>
<dbReference type="HOGENOM" id="CLU_000288_57_23_1"/>
<dbReference type="PROSITE" id="PS50082">
    <property type="entry name" value="WD_REPEATS_2"/>
    <property type="match status" value="6"/>
</dbReference>
<feature type="repeat" description="WD" evidence="3">
    <location>
        <begin position="182"/>
        <end position="223"/>
    </location>
</feature>
<dbReference type="Proteomes" id="UP000030671">
    <property type="component" value="Unassembled WGS sequence"/>
</dbReference>
<dbReference type="eggNOG" id="KOG0266">
    <property type="taxonomic scope" value="Eukaryota"/>
</dbReference>
<keyword evidence="5" id="KW-1185">Reference proteome</keyword>
<dbReference type="InterPro" id="IPR020472">
    <property type="entry name" value="WD40_PAC1"/>
</dbReference>
<organism evidence="4 5">
    <name type="scientific">Heterobasidion irregulare (strain TC 32-1)</name>
    <dbReference type="NCBI Taxonomy" id="747525"/>
    <lineage>
        <taxon>Eukaryota</taxon>
        <taxon>Fungi</taxon>
        <taxon>Dikarya</taxon>
        <taxon>Basidiomycota</taxon>
        <taxon>Agaricomycotina</taxon>
        <taxon>Agaricomycetes</taxon>
        <taxon>Russulales</taxon>
        <taxon>Bondarzewiaceae</taxon>
        <taxon>Heterobasidion</taxon>
        <taxon>Heterobasidion annosum species complex</taxon>
    </lineage>
</organism>
<dbReference type="Pfam" id="PF00400">
    <property type="entry name" value="WD40"/>
    <property type="match status" value="7"/>
</dbReference>
<proteinExistence type="predicted"/>
<dbReference type="SMART" id="SM00320">
    <property type="entry name" value="WD40"/>
    <property type="match status" value="7"/>
</dbReference>
<keyword evidence="2" id="KW-0677">Repeat</keyword>
<protein>
    <submittedName>
        <fullName evidence="4">Uncharacterized protein</fullName>
    </submittedName>
</protein>
<dbReference type="PRINTS" id="PR00320">
    <property type="entry name" value="GPROTEINBRPT"/>
</dbReference>
<dbReference type="PANTHER" id="PTHR19879">
    <property type="entry name" value="TRANSCRIPTION INITIATION FACTOR TFIID"/>
    <property type="match status" value="1"/>
</dbReference>
<dbReference type="PROSITE" id="PS00678">
    <property type="entry name" value="WD_REPEATS_1"/>
    <property type="match status" value="4"/>
</dbReference>
<evidence type="ECO:0000256" key="2">
    <source>
        <dbReference type="ARBA" id="ARBA00022737"/>
    </source>
</evidence>
<keyword evidence="1 3" id="KW-0853">WD repeat</keyword>
<sequence>MSGIDELDPSSIPAEFLKEGPDWVAAFNPRVQRVMDVKLENKFIHDKVVCSVRFSGDTRYLAVGVDNGVSLYDMSTGGTIVLPFDHAGDVPDRDYVRSVSFSHDGRSLAAGCEDKSVRVWDLESKQLAHTLSGHRREVYAVEFSPDGKTIVSGSGDRTLRLWDLTAPSPSESSRTLVVEDDLSKSDTGITALAISPDGDFVASGALDGSVRIWNIKMEEPKAIVRWQAHQQSVYSVRWVLQGKGLITGSLDRTLKRWEIGVVGENGGKNECVKTMVGHRDYVLATATVQEGYMLRAASASRDGTVRLWDLKTGQALFFIQGHTNTVTSVDLSSDGKFLASGSGDGSARIWSYTLI</sequence>
<dbReference type="PROSITE" id="PS50294">
    <property type="entry name" value="WD_REPEATS_REGION"/>
    <property type="match status" value="5"/>
</dbReference>
<dbReference type="CDD" id="cd00200">
    <property type="entry name" value="WD40"/>
    <property type="match status" value="1"/>
</dbReference>
<feature type="repeat" description="WD" evidence="3">
    <location>
        <begin position="96"/>
        <end position="130"/>
    </location>
</feature>
<evidence type="ECO:0000313" key="4">
    <source>
        <dbReference type="EMBL" id="ETW78225.1"/>
    </source>
</evidence>
<dbReference type="Gene3D" id="2.130.10.10">
    <property type="entry name" value="YVTN repeat-like/Quinoprotein amine dehydrogenase"/>
    <property type="match status" value="1"/>
</dbReference>
<evidence type="ECO:0000256" key="3">
    <source>
        <dbReference type="PROSITE-ProRule" id="PRU00221"/>
    </source>
</evidence>
<dbReference type="EMBL" id="KI925462">
    <property type="protein sequence ID" value="ETW78225.1"/>
    <property type="molecule type" value="Genomic_DNA"/>
</dbReference>
<dbReference type="InterPro" id="IPR036322">
    <property type="entry name" value="WD40_repeat_dom_sf"/>
</dbReference>
<dbReference type="RefSeq" id="XP_009550215.1">
    <property type="nucleotide sequence ID" value="XM_009551920.1"/>
</dbReference>
<gene>
    <name evidence="4" type="ORF">HETIRDRAFT_388317</name>
</gene>
<feature type="repeat" description="WD" evidence="3">
    <location>
        <begin position="319"/>
        <end position="355"/>
    </location>
</feature>
<dbReference type="STRING" id="747525.W4JYQ5"/>
<accession>W4JYQ5</accession>
<dbReference type="OrthoDB" id="17410at2759"/>
<dbReference type="SUPFAM" id="SSF50978">
    <property type="entry name" value="WD40 repeat-like"/>
    <property type="match status" value="1"/>
</dbReference>
<evidence type="ECO:0000256" key="1">
    <source>
        <dbReference type="ARBA" id="ARBA00022574"/>
    </source>
</evidence>
<dbReference type="PANTHER" id="PTHR19879:SF9">
    <property type="entry name" value="TRANSCRIPTION INITIATION FACTOR TFIID SUBUNIT 5"/>
    <property type="match status" value="1"/>
</dbReference>
<feature type="repeat" description="WD" evidence="3">
    <location>
        <begin position="131"/>
        <end position="172"/>
    </location>
</feature>
<feature type="repeat" description="WD" evidence="3">
    <location>
        <begin position="275"/>
        <end position="318"/>
    </location>
</feature>
<dbReference type="InterPro" id="IPR001680">
    <property type="entry name" value="WD40_rpt"/>
</dbReference>
<reference evidence="4 5" key="1">
    <citation type="journal article" date="2012" name="New Phytol.">
        <title>Insight into trade-off between wood decay and parasitism from the genome of a fungal forest pathogen.</title>
        <authorList>
            <person name="Olson A."/>
            <person name="Aerts A."/>
            <person name="Asiegbu F."/>
            <person name="Belbahri L."/>
            <person name="Bouzid O."/>
            <person name="Broberg A."/>
            <person name="Canback B."/>
            <person name="Coutinho P.M."/>
            <person name="Cullen D."/>
            <person name="Dalman K."/>
            <person name="Deflorio G."/>
            <person name="van Diepen L.T."/>
            <person name="Dunand C."/>
            <person name="Duplessis S."/>
            <person name="Durling M."/>
            <person name="Gonthier P."/>
            <person name="Grimwood J."/>
            <person name="Fossdal C.G."/>
            <person name="Hansson D."/>
            <person name="Henrissat B."/>
            <person name="Hietala A."/>
            <person name="Himmelstrand K."/>
            <person name="Hoffmeister D."/>
            <person name="Hogberg N."/>
            <person name="James T.Y."/>
            <person name="Karlsson M."/>
            <person name="Kohler A."/>
            <person name="Kues U."/>
            <person name="Lee Y.H."/>
            <person name="Lin Y.C."/>
            <person name="Lind M."/>
            <person name="Lindquist E."/>
            <person name="Lombard V."/>
            <person name="Lucas S."/>
            <person name="Lunden K."/>
            <person name="Morin E."/>
            <person name="Murat C."/>
            <person name="Park J."/>
            <person name="Raffaello T."/>
            <person name="Rouze P."/>
            <person name="Salamov A."/>
            <person name="Schmutz J."/>
            <person name="Solheim H."/>
            <person name="Stahlberg J."/>
            <person name="Velez H."/>
            <person name="de Vries R.P."/>
            <person name="Wiebenga A."/>
            <person name="Woodward S."/>
            <person name="Yakovlev I."/>
            <person name="Garbelotto M."/>
            <person name="Martin F."/>
            <person name="Grigoriev I.V."/>
            <person name="Stenlid J."/>
        </authorList>
    </citation>
    <scope>NUCLEOTIDE SEQUENCE [LARGE SCALE GENOMIC DNA]</scope>
    <source>
        <strain evidence="4 5">TC 32-1</strain>
    </source>
</reference>
<dbReference type="InterPro" id="IPR019775">
    <property type="entry name" value="WD40_repeat_CS"/>
</dbReference>
<feature type="repeat" description="WD" evidence="3">
    <location>
        <begin position="226"/>
        <end position="259"/>
    </location>
</feature>
<evidence type="ECO:0000313" key="5">
    <source>
        <dbReference type="Proteomes" id="UP000030671"/>
    </source>
</evidence>
<name>W4JYQ5_HETIT</name>
<dbReference type="GeneID" id="20672363"/>